<keyword evidence="1" id="KW-0472">Membrane</keyword>
<organism evidence="2 3">
    <name type="scientific">Lactococcus lactis</name>
    <dbReference type="NCBI Taxonomy" id="1358"/>
    <lineage>
        <taxon>Bacteria</taxon>
        <taxon>Bacillati</taxon>
        <taxon>Bacillota</taxon>
        <taxon>Bacilli</taxon>
        <taxon>Lactobacillales</taxon>
        <taxon>Streptococcaceae</taxon>
        <taxon>Lactococcus</taxon>
    </lineage>
</organism>
<feature type="transmembrane region" description="Helical" evidence="1">
    <location>
        <begin position="6"/>
        <end position="25"/>
    </location>
</feature>
<evidence type="ECO:0000256" key="1">
    <source>
        <dbReference type="SAM" id="Phobius"/>
    </source>
</evidence>
<protein>
    <submittedName>
        <fullName evidence="2">Uncharacterized protein</fullName>
    </submittedName>
</protein>
<evidence type="ECO:0000313" key="3">
    <source>
        <dbReference type="Proteomes" id="UP001152820"/>
    </source>
</evidence>
<keyword evidence="1" id="KW-0812">Transmembrane</keyword>
<dbReference type="AlphaFoldDB" id="A0AB35KAS0"/>
<sequence length="217" mass="25598">MLENWNWSTIFTGCAVAVSLLALWLQRIDLKKQAKYQRDTFELQNIIDSNKTIIQLIGEINSMANDQVNVLISLPEKIFYESYYHEKYIHTEGDGKIYHNIYKTNYDKVIEARQEFKETQAIIVGKMDLISILTEPKYYSKDINNYLVELLVFFNTKHNETKEFDVKNSEKNEEQTKEEIEKWQDKLFEGSVKVKDKIINEAKNIQVKTEVEKGKLL</sequence>
<dbReference type="EMBL" id="JAOWLO010000002">
    <property type="protein sequence ID" value="MDG5048190.1"/>
    <property type="molecule type" value="Genomic_DNA"/>
</dbReference>
<comment type="caution">
    <text evidence="2">The sequence shown here is derived from an EMBL/GenBank/DDBJ whole genome shotgun (WGS) entry which is preliminary data.</text>
</comment>
<dbReference type="Proteomes" id="UP001152820">
    <property type="component" value="Unassembled WGS sequence"/>
</dbReference>
<name>A0AB35KAS0_9LACT</name>
<evidence type="ECO:0000313" key="2">
    <source>
        <dbReference type="EMBL" id="MDG5048190.1"/>
    </source>
</evidence>
<accession>A0AB35KAS0</accession>
<reference evidence="2" key="1">
    <citation type="submission" date="2022-10" db="EMBL/GenBank/DDBJ databases">
        <authorList>
            <person name="Turner M.S."/>
            <person name="Huang W."/>
        </authorList>
    </citation>
    <scope>NUCLEOTIDE SEQUENCE</scope>
    <source>
        <strain evidence="2">593</strain>
    </source>
</reference>
<proteinExistence type="predicted"/>
<gene>
    <name evidence="2" type="ORF">OGZ38_03360</name>
</gene>
<keyword evidence="1" id="KW-1133">Transmembrane helix</keyword>
<reference evidence="2" key="2">
    <citation type="journal article" date="2023" name="Food Microbiol.">
        <title>Evaluation of the fermentation potential of lactic acid bacteria isolated from herbs, fruits and vegetables as starter cultures in nut-based milk alternatives.</title>
        <authorList>
            <person name="Huang W."/>
            <person name="Dong A."/>
            <person name="Pham H.T."/>
            <person name="Zhou C."/>
            <person name="Huo Z."/>
            <person name="Watjen A.P."/>
            <person name="Prakash S."/>
            <person name="Bang-Berthelsen C.H."/>
            <person name="Turner M.S."/>
        </authorList>
    </citation>
    <scope>NUCLEOTIDE SEQUENCE</scope>
    <source>
        <strain evidence="2">593</strain>
    </source>
</reference>
<dbReference type="RefSeq" id="WP_278199896.1">
    <property type="nucleotide sequence ID" value="NZ_JAOWLO010000002.1"/>
</dbReference>